<organism evidence="1 2">
    <name type="scientific">Leptospira mayottensis 200901122</name>
    <dbReference type="NCBI Taxonomy" id="1193010"/>
    <lineage>
        <taxon>Bacteria</taxon>
        <taxon>Pseudomonadati</taxon>
        <taxon>Spirochaetota</taxon>
        <taxon>Spirochaetia</taxon>
        <taxon>Leptospirales</taxon>
        <taxon>Leptospiraceae</taxon>
        <taxon>Leptospira</taxon>
    </lineage>
</organism>
<comment type="caution">
    <text evidence="1">The sequence shown here is derived from an EMBL/GenBank/DDBJ whole genome shotgun (WGS) entry which is preliminary data.</text>
</comment>
<evidence type="ECO:0000313" key="2">
    <source>
        <dbReference type="Proteomes" id="UP000001343"/>
    </source>
</evidence>
<accession>A0AA87SVX7</accession>
<name>A0AA87SVX7_9LEPT</name>
<dbReference type="AlphaFoldDB" id="A0AA87SVX7"/>
<evidence type="ECO:0000313" key="1">
    <source>
        <dbReference type="EMBL" id="EKR98502.1"/>
    </source>
</evidence>
<dbReference type="Proteomes" id="UP000001343">
    <property type="component" value="Unassembled WGS sequence"/>
</dbReference>
<sequence>MKMVLKINTRLLQRYKSPHKITPNPELSAFLKKNSNC</sequence>
<gene>
    <name evidence="1" type="ORF">LEP1GSC125_1901</name>
</gene>
<proteinExistence type="predicted"/>
<protein>
    <submittedName>
        <fullName evidence="1">Uncharacterized protein</fullName>
    </submittedName>
</protein>
<dbReference type="EMBL" id="AKWM02000078">
    <property type="protein sequence ID" value="EKR98502.1"/>
    <property type="molecule type" value="Genomic_DNA"/>
</dbReference>
<reference evidence="1 2" key="1">
    <citation type="journal article" date="2014" name="Int. J. Syst. Evol. Microbiol.">
        <title>Leptospira mayottensis sp. nov., a pathogenic species of the genus Leptospira isolated from humans.</title>
        <authorList>
            <person name="Bourhy P."/>
            <person name="Collet L."/>
            <person name="Brisse S."/>
            <person name="Picardeau M."/>
        </authorList>
    </citation>
    <scope>NUCLEOTIDE SEQUENCE [LARGE SCALE GENOMIC DNA]</scope>
    <source>
        <strain evidence="1 2">200901122</strain>
    </source>
</reference>